<evidence type="ECO:0000313" key="2">
    <source>
        <dbReference type="Proteomes" id="UP000799754"/>
    </source>
</evidence>
<organism evidence="1 2">
    <name type="scientific">Macroventuria anomochaeta</name>
    <dbReference type="NCBI Taxonomy" id="301207"/>
    <lineage>
        <taxon>Eukaryota</taxon>
        <taxon>Fungi</taxon>
        <taxon>Dikarya</taxon>
        <taxon>Ascomycota</taxon>
        <taxon>Pezizomycotina</taxon>
        <taxon>Dothideomycetes</taxon>
        <taxon>Pleosporomycetidae</taxon>
        <taxon>Pleosporales</taxon>
        <taxon>Pleosporineae</taxon>
        <taxon>Didymellaceae</taxon>
        <taxon>Macroventuria</taxon>
    </lineage>
</organism>
<evidence type="ECO:0000313" key="1">
    <source>
        <dbReference type="EMBL" id="KAF2629571.1"/>
    </source>
</evidence>
<comment type="caution">
    <text evidence="1">The sequence shown here is derived from an EMBL/GenBank/DDBJ whole genome shotgun (WGS) entry which is preliminary data.</text>
</comment>
<sequence>MSCQYKTGRHRRGRTHHRNPAQISSILFLLDNTIIFGLSAAFDRHQHLPPSCLRPSPTPNSHPLGGQQERLAVHTASFPAEMHGVKDIPESIIWWILLMLCVLRASANLARGAEKGTASRQLRTRAN</sequence>
<gene>
    <name evidence="1" type="ORF">BU25DRAFT_408840</name>
</gene>
<name>A0ACB6S5N5_9PLEO</name>
<accession>A0ACB6S5N5</accession>
<dbReference type="Proteomes" id="UP000799754">
    <property type="component" value="Unassembled WGS sequence"/>
</dbReference>
<protein>
    <submittedName>
        <fullName evidence="1">Uncharacterized protein</fullName>
    </submittedName>
</protein>
<reference evidence="1" key="1">
    <citation type="journal article" date="2020" name="Stud. Mycol.">
        <title>101 Dothideomycetes genomes: a test case for predicting lifestyles and emergence of pathogens.</title>
        <authorList>
            <person name="Haridas S."/>
            <person name="Albert R."/>
            <person name="Binder M."/>
            <person name="Bloem J."/>
            <person name="Labutti K."/>
            <person name="Salamov A."/>
            <person name="Andreopoulos B."/>
            <person name="Baker S."/>
            <person name="Barry K."/>
            <person name="Bills G."/>
            <person name="Bluhm B."/>
            <person name="Cannon C."/>
            <person name="Castanera R."/>
            <person name="Culley D."/>
            <person name="Daum C."/>
            <person name="Ezra D."/>
            <person name="Gonzalez J."/>
            <person name="Henrissat B."/>
            <person name="Kuo A."/>
            <person name="Liang C."/>
            <person name="Lipzen A."/>
            <person name="Lutzoni F."/>
            <person name="Magnuson J."/>
            <person name="Mondo S."/>
            <person name="Nolan M."/>
            <person name="Ohm R."/>
            <person name="Pangilinan J."/>
            <person name="Park H.-J."/>
            <person name="Ramirez L."/>
            <person name="Alfaro M."/>
            <person name="Sun H."/>
            <person name="Tritt A."/>
            <person name="Yoshinaga Y."/>
            <person name="Zwiers L.-H."/>
            <person name="Turgeon B."/>
            <person name="Goodwin S."/>
            <person name="Spatafora J."/>
            <person name="Crous P."/>
            <person name="Grigoriev I."/>
        </authorList>
    </citation>
    <scope>NUCLEOTIDE SEQUENCE</scope>
    <source>
        <strain evidence="1">CBS 525.71</strain>
    </source>
</reference>
<proteinExistence type="predicted"/>
<keyword evidence="2" id="KW-1185">Reference proteome</keyword>
<dbReference type="EMBL" id="MU006709">
    <property type="protein sequence ID" value="KAF2629571.1"/>
    <property type="molecule type" value="Genomic_DNA"/>
</dbReference>